<keyword evidence="2" id="KW-1185">Reference proteome</keyword>
<protein>
    <submittedName>
        <fullName evidence="1">Uncharacterized protein</fullName>
    </submittedName>
</protein>
<dbReference type="OrthoDB" id="2322999at2759"/>
<evidence type="ECO:0000313" key="2">
    <source>
        <dbReference type="Proteomes" id="UP001152607"/>
    </source>
</evidence>
<proteinExistence type="predicted"/>
<comment type="caution">
    <text evidence="1">The sequence shown here is derived from an EMBL/GenBank/DDBJ whole genome shotgun (WGS) entry which is preliminary data.</text>
</comment>
<organism evidence="1 2">
    <name type="scientific">Periconia digitata</name>
    <dbReference type="NCBI Taxonomy" id="1303443"/>
    <lineage>
        <taxon>Eukaryota</taxon>
        <taxon>Fungi</taxon>
        <taxon>Dikarya</taxon>
        <taxon>Ascomycota</taxon>
        <taxon>Pezizomycotina</taxon>
        <taxon>Dothideomycetes</taxon>
        <taxon>Pleosporomycetidae</taxon>
        <taxon>Pleosporales</taxon>
        <taxon>Massarineae</taxon>
        <taxon>Periconiaceae</taxon>
        <taxon>Periconia</taxon>
    </lineage>
</organism>
<dbReference type="AlphaFoldDB" id="A0A9W4XHC5"/>
<evidence type="ECO:0000313" key="1">
    <source>
        <dbReference type="EMBL" id="CAI6267684.1"/>
    </source>
</evidence>
<dbReference type="EMBL" id="CAOQHR010000001">
    <property type="protein sequence ID" value="CAI6267684.1"/>
    <property type="molecule type" value="Genomic_DNA"/>
</dbReference>
<sequence length="156" mass="17912">MESLIDTFVSSSTYNSLPHIQDVSDAPKTHIQDLEDLRALLVKHKVPRDISIRSIHKHFDTFDDEVMVFQNVALPAYGTVQIMKPTESPNYQAYECGNHDLPNIKALEPFLGEFCQMVTKRGLQRMSGLKIKQRDVLDKGSWTGFEFHEKRSTMML</sequence>
<reference evidence="1" key="1">
    <citation type="submission" date="2023-01" db="EMBL/GenBank/DDBJ databases">
        <authorList>
            <person name="Van Ghelder C."/>
            <person name="Rancurel C."/>
        </authorList>
    </citation>
    <scope>NUCLEOTIDE SEQUENCE</scope>
    <source>
        <strain evidence="1">CNCM I-4278</strain>
    </source>
</reference>
<name>A0A9W4XHC5_9PLEO</name>
<dbReference type="Proteomes" id="UP001152607">
    <property type="component" value="Unassembled WGS sequence"/>
</dbReference>
<accession>A0A9W4XHC5</accession>
<gene>
    <name evidence="1" type="ORF">PDIGIT_LOCUS1600</name>
</gene>